<dbReference type="PANTHER" id="PTHR34187">
    <property type="entry name" value="FGR18P"/>
    <property type="match status" value="1"/>
</dbReference>
<dbReference type="InterPro" id="IPR003807">
    <property type="entry name" value="DUF202"/>
</dbReference>
<feature type="non-terminal residue" evidence="8">
    <location>
        <position position="131"/>
    </location>
</feature>
<dbReference type="Proteomes" id="UP000094455">
    <property type="component" value="Unassembled WGS sequence"/>
</dbReference>
<keyword evidence="9" id="KW-1185">Reference proteome</keyword>
<dbReference type="GeneID" id="30178856"/>
<feature type="transmembrane region" description="Helical" evidence="6">
    <location>
        <begin position="7"/>
        <end position="27"/>
    </location>
</feature>
<dbReference type="PANTHER" id="PTHR34187:SF2">
    <property type="entry name" value="DUF202 DOMAIN-CONTAINING PROTEIN"/>
    <property type="match status" value="1"/>
</dbReference>
<comment type="subcellular location">
    <subcellularLocation>
        <location evidence="1">Cell membrane</location>
        <topology evidence="1">Multi-pass membrane protein</topology>
    </subcellularLocation>
</comment>
<dbReference type="RefSeq" id="XP_019017735.1">
    <property type="nucleotide sequence ID" value="XM_019162169.1"/>
</dbReference>
<evidence type="ECO:0000256" key="4">
    <source>
        <dbReference type="ARBA" id="ARBA00022989"/>
    </source>
</evidence>
<dbReference type="GO" id="GO:0005886">
    <property type="term" value="C:plasma membrane"/>
    <property type="evidence" value="ECO:0007669"/>
    <property type="project" value="UniProtKB-SubCell"/>
</dbReference>
<protein>
    <recommendedName>
        <fullName evidence="7">DUF202 domain-containing protein</fullName>
    </recommendedName>
</protein>
<sequence length="131" mass="14767">LANERTILAYIRTSLNMVICGLLLLQLSKYVVVAPINGMRNHAALDDTQQQIYDDVIRILDCVYRFSKPLGGLLLAISLATLVFGGLRYMRMFQLLFSDHDVFESGLLVNLVIFFSVIASVVLAFVYTYKL</sequence>
<dbReference type="AlphaFoldDB" id="A0A1E3NKE8"/>
<dbReference type="InterPro" id="IPR052053">
    <property type="entry name" value="IM_YidH-like"/>
</dbReference>
<dbReference type="EMBL" id="KV454003">
    <property type="protein sequence ID" value="ODQ46622.1"/>
    <property type="molecule type" value="Genomic_DNA"/>
</dbReference>
<evidence type="ECO:0000256" key="6">
    <source>
        <dbReference type="SAM" id="Phobius"/>
    </source>
</evidence>
<evidence type="ECO:0000256" key="5">
    <source>
        <dbReference type="ARBA" id="ARBA00023136"/>
    </source>
</evidence>
<evidence type="ECO:0000256" key="1">
    <source>
        <dbReference type="ARBA" id="ARBA00004651"/>
    </source>
</evidence>
<keyword evidence="3 6" id="KW-0812">Transmembrane</keyword>
<dbReference type="OrthoDB" id="199599at2759"/>
<feature type="domain" description="DUF202" evidence="7">
    <location>
        <begin position="1"/>
        <end position="92"/>
    </location>
</feature>
<proteinExistence type="predicted"/>
<dbReference type="Pfam" id="PF02656">
    <property type="entry name" value="DUF202"/>
    <property type="match status" value="1"/>
</dbReference>
<keyword evidence="5 6" id="KW-0472">Membrane</keyword>
<evidence type="ECO:0000256" key="3">
    <source>
        <dbReference type="ARBA" id="ARBA00022692"/>
    </source>
</evidence>
<feature type="non-terminal residue" evidence="8">
    <location>
        <position position="1"/>
    </location>
</feature>
<reference evidence="8 9" key="1">
    <citation type="journal article" date="2016" name="Proc. Natl. Acad. Sci. U.S.A.">
        <title>Comparative genomics of biotechnologically important yeasts.</title>
        <authorList>
            <person name="Riley R."/>
            <person name="Haridas S."/>
            <person name="Wolfe K.H."/>
            <person name="Lopes M.R."/>
            <person name="Hittinger C.T."/>
            <person name="Goeker M."/>
            <person name="Salamov A.A."/>
            <person name="Wisecaver J.H."/>
            <person name="Long T.M."/>
            <person name="Calvey C.H."/>
            <person name="Aerts A.L."/>
            <person name="Barry K.W."/>
            <person name="Choi C."/>
            <person name="Clum A."/>
            <person name="Coughlan A.Y."/>
            <person name="Deshpande S."/>
            <person name="Douglass A.P."/>
            <person name="Hanson S.J."/>
            <person name="Klenk H.-P."/>
            <person name="LaButti K.M."/>
            <person name="Lapidus A."/>
            <person name="Lindquist E.A."/>
            <person name="Lipzen A.M."/>
            <person name="Meier-Kolthoff J.P."/>
            <person name="Ohm R.A."/>
            <person name="Otillar R.P."/>
            <person name="Pangilinan J.L."/>
            <person name="Peng Y."/>
            <person name="Rokas A."/>
            <person name="Rosa C.A."/>
            <person name="Scheuner C."/>
            <person name="Sibirny A.A."/>
            <person name="Slot J.C."/>
            <person name="Stielow J.B."/>
            <person name="Sun H."/>
            <person name="Kurtzman C.P."/>
            <person name="Blackwell M."/>
            <person name="Grigoriev I.V."/>
            <person name="Jeffries T.W."/>
        </authorList>
    </citation>
    <scope>NUCLEOTIDE SEQUENCE [LARGE SCALE GENOMIC DNA]</scope>
    <source>
        <strain evidence="8 9">NRRL Y-2026</strain>
    </source>
</reference>
<keyword evidence="4 6" id="KW-1133">Transmembrane helix</keyword>
<feature type="transmembrane region" description="Helical" evidence="6">
    <location>
        <begin position="70"/>
        <end position="87"/>
    </location>
</feature>
<name>A0A1E3NKE8_9ASCO</name>
<accession>A0A1E3NKE8</accession>
<organism evidence="8 9">
    <name type="scientific">Pichia membranifaciens NRRL Y-2026</name>
    <dbReference type="NCBI Taxonomy" id="763406"/>
    <lineage>
        <taxon>Eukaryota</taxon>
        <taxon>Fungi</taxon>
        <taxon>Dikarya</taxon>
        <taxon>Ascomycota</taxon>
        <taxon>Saccharomycotina</taxon>
        <taxon>Pichiomycetes</taxon>
        <taxon>Pichiales</taxon>
        <taxon>Pichiaceae</taxon>
        <taxon>Pichia</taxon>
    </lineage>
</organism>
<evidence type="ECO:0000256" key="2">
    <source>
        <dbReference type="ARBA" id="ARBA00022475"/>
    </source>
</evidence>
<gene>
    <name evidence="8" type="ORF">PICMEDRAFT_20668</name>
</gene>
<evidence type="ECO:0000259" key="7">
    <source>
        <dbReference type="Pfam" id="PF02656"/>
    </source>
</evidence>
<evidence type="ECO:0000313" key="9">
    <source>
        <dbReference type="Proteomes" id="UP000094455"/>
    </source>
</evidence>
<keyword evidence="2" id="KW-1003">Cell membrane</keyword>
<evidence type="ECO:0000313" key="8">
    <source>
        <dbReference type="EMBL" id="ODQ46622.1"/>
    </source>
</evidence>
<feature type="transmembrane region" description="Helical" evidence="6">
    <location>
        <begin position="107"/>
        <end position="129"/>
    </location>
</feature>